<dbReference type="CDD" id="cd16325">
    <property type="entry name" value="LolA"/>
    <property type="match status" value="1"/>
</dbReference>
<organism evidence="9">
    <name type="scientific">marine metagenome</name>
    <dbReference type="NCBI Taxonomy" id="408172"/>
    <lineage>
        <taxon>unclassified sequences</taxon>
        <taxon>metagenomes</taxon>
        <taxon>ecological metagenomes</taxon>
    </lineage>
</organism>
<dbReference type="Pfam" id="PF03548">
    <property type="entry name" value="LolA"/>
    <property type="match status" value="1"/>
</dbReference>
<dbReference type="InterPro" id="IPR029046">
    <property type="entry name" value="LolA/LolB/LppX"/>
</dbReference>
<comment type="similarity">
    <text evidence="2">Belongs to the LolA family.</text>
</comment>
<comment type="subunit">
    <text evidence="3">Monomer.</text>
</comment>
<evidence type="ECO:0000256" key="8">
    <source>
        <dbReference type="ARBA" id="ARBA00023186"/>
    </source>
</evidence>
<keyword evidence="5" id="KW-0813">Transport</keyword>
<dbReference type="PANTHER" id="PTHR35869">
    <property type="entry name" value="OUTER-MEMBRANE LIPOPROTEIN CARRIER PROTEIN"/>
    <property type="match status" value="1"/>
</dbReference>
<dbReference type="EMBL" id="UINC01176055">
    <property type="protein sequence ID" value="SVD83007.1"/>
    <property type="molecule type" value="Genomic_DNA"/>
</dbReference>
<dbReference type="AlphaFoldDB" id="A0A382YI72"/>
<keyword evidence="8" id="KW-0143">Chaperone</keyword>
<dbReference type="NCBIfam" id="TIGR00547">
    <property type="entry name" value="lolA"/>
    <property type="match status" value="1"/>
</dbReference>
<dbReference type="PANTHER" id="PTHR35869:SF1">
    <property type="entry name" value="OUTER-MEMBRANE LIPOPROTEIN CARRIER PROTEIN"/>
    <property type="match status" value="1"/>
</dbReference>
<dbReference type="Gene3D" id="2.50.20.10">
    <property type="entry name" value="Lipoprotein localisation LolA/LolB/LppX"/>
    <property type="match status" value="1"/>
</dbReference>
<dbReference type="GO" id="GO:0042597">
    <property type="term" value="C:periplasmic space"/>
    <property type="evidence" value="ECO:0007669"/>
    <property type="project" value="UniProtKB-SubCell"/>
</dbReference>
<name>A0A382YI72_9ZZZZ</name>
<keyword evidence="6" id="KW-0574">Periplasm</keyword>
<evidence type="ECO:0000256" key="4">
    <source>
        <dbReference type="ARBA" id="ARBA00014035"/>
    </source>
</evidence>
<reference evidence="9" key="1">
    <citation type="submission" date="2018-05" db="EMBL/GenBank/DDBJ databases">
        <authorList>
            <person name="Lanie J.A."/>
            <person name="Ng W.-L."/>
            <person name="Kazmierczak K.M."/>
            <person name="Andrzejewski T.M."/>
            <person name="Davidsen T.M."/>
            <person name="Wayne K.J."/>
            <person name="Tettelin H."/>
            <person name="Glass J.I."/>
            <person name="Rusch D."/>
            <person name="Podicherti R."/>
            <person name="Tsui H.-C.T."/>
            <person name="Winkler M.E."/>
        </authorList>
    </citation>
    <scope>NUCLEOTIDE SEQUENCE</scope>
</reference>
<accession>A0A382YI72</accession>
<comment type="subcellular location">
    <subcellularLocation>
        <location evidence="1">Periplasm</location>
    </subcellularLocation>
</comment>
<evidence type="ECO:0000256" key="1">
    <source>
        <dbReference type="ARBA" id="ARBA00004418"/>
    </source>
</evidence>
<protein>
    <recommendedName>
        <fullName evidence="4">Outer-membrane lipoprotein carrier protein</fullName>
    </recommendedName>
</protein>
<evidence type="ECO:0000256" key="2">
    <source>
        <dbReference type="ARBA" id="ARBA00007615"/>
    </source>
</evidence>
<dbReference type="InterPro" id="IPR004564">
    <property type="entry name" value="OM_lipoprot_carrier_LolA-like"/>
</dbReference>
<dbReference type="SUPFAM" id="SSF89392">
    <property type="entry name" value="Prokaryotic lipoproteins and lipoprotein localization factors"/>
    <property type="match status" value="1"/>
</dbReference>
<evidence type="ECO:0000256" key="6">
    <source>
        <dbReference type="ARBA" id="ARBA00022764"/>
    </source>
</evidence>
<keyword evidence="7" id="KW-0653">Protein transport</keyword>
<dbReference type="GO" id="GO:0042953">
    <property type="term" value="P:lipoprotein transport"/>
    <property type="evidence" value="ECO:0007669"/>
    <property type="project" value="InterPro"/>
</dbReference>
<evidence type="ECO:0000256" key="5">
    <source>
        <dbReference type="ARBA" id="ARBA00022448"/>
    </source>
</evidence>
<proteinExistence type="inferred from homology"/>
<sequence>MVKIKLIFLVFIFFISIQNSNADNSKDPLQYFLTDLKSLEAKFVQILINENAEELERTEGILYLRPPNSFFWHYQKPYSQKIISNGDRLWIFDEDLEQVTIKNIDNKIEQTPAGIILGNESVKEHFVQTSMGTIEGYNWIELTPRDLDAQYQIIK</sequence>
<evidence type="ECO:0000256" key="3">
    <source>
        <dbReference type="ARBA" id="ARBA00011245"/>
    </source>
</evidence>
<dbReference type="InterPro" id="IPR018323">
    <property type="entry name" value="OM_lipoprot_carrier_LolA_Pbac"/>
</dbReference>
<evidence type="ECO:0000256" key="7">
    <source>
        <dbReference type="ARBA" id="ARBA00022927"/>
    </source>
</evidence>
<feature type="non-terminal residue" evidence="9">
    <location>
        <position position="155"/>
    </location>
</feature>
<gene>
    <name evidence="9" type="ORF">METZ01_LOCUS435861</name>
</gene>
<evidence type="ECO:0000313" key="9">
    <source>
        <dbReference type="EMBL" id="SVD83007.1"/>
    </source>
</evidence>